<accession>A0AAV4PX70</accession>
<proteinExistence type="predicted"/>
<organism evidence="1 2">
    <name type="scientific">Caerostris darwini</name>
    <dbReference type="NCBI Taxonomy" id="1538125"/>
    <lineage>
        <taxon>Eukaryota</taxon>
        <taxon>Metazoa</taxon>
        <taxon>Ecdysozoa</taxon>
        <taxon>Arthropoda</taxon>
        <taxon>Chelicerata</taxon>
        <taxon>Arachnida</taxon>
        <taxon>Araneae</taxon>
        <taxon>Araneomorphae</taxon>
        <taxon>Entelegynae</taxon>
        <taxon>Araneoidea</taxon>
        <taxon>Araneidae</taxon>
        <taxon>Caerostris</taxon>
    </lineage>
</organism>
<evidence type="ECO:0000313" key="2">
    <source>
        <dbReference type="Proteomes" id="UP001054837"/>
    </source>
</evidence>
<dbReference type="EMBL" id="BPLQ01003596">
    <property type="protein sequence ID" value="GIY01669.1"/>
    <property type="molecule type" value="Genomic_DNA"/>
</dbReference>
<sequence length="87" mass="9938">MRVAIHGEIRLGEMKSPFFRVSIPGRFHFGFTCGRSVVLSRWVYSTEVCPLTKDAFGGKCRTRVRGWRIRFGSLICTMLHCALLQSD</sequence>
<dbReference type="Proteomes" id="UP001054837">
    <property type="component" value="Unassembled WGS sequence"/>
</dbReference>
<reference evidence="1 2" key="1">
    <citation type="submission" date="2021-06" db="EMBL/GenBank/DDBJ databases">
        <title>Caerostris darwini draft genome.</title>
        <authorList>
            <person name="Kono N."/>
            <person name="Arakawa K."/>
        </authorList>
    </citation>
    <scope>NUCLEOTIDE SEQUENCE [LARGE SCALE GENOMIC DNA]</scope>
</reference>
<name>A0AAV4PX70_9ARAC</name>
<gene>
    <name evidence="1" type="ORF">CDAR_117871</name>
</gene>
<comment type="caution">
    <text evidence="1">The sequence shown here is derived from an EMBL/GenBank/DDBJ whole genome shotgun (WGS) entry which is preliminary data.</text>
</comment>
<keyword evidence="2" id="KW-1185">Reference proteome</keyword>
<protein>
    <submittedName>
        <fullName evidence="1">Uncharacterized protein</fullName>
    </submittedName>
</protein>
<evidence type="ECO:0000313" key="1">
    <source>
        <dbReference type="EMBL" id="GIY01669.1"/>
    </source>
</evidence>
<dbReference type="AlphaFoldDB" id="A0AAV4PX70"/>